<dbReference type="Pfam" id="PF17227">
    <property type="entry name" value="DUF5302"/>
    <property type="match status" value="1"/>
</dbReference>
<reference evidence="2 3" key="1">
    <citation type="submission" date="2024-03" db="EMBL/GenBank/DDBJ databases">
        <title>Natural products discovery in diverse microorganisms through a two-stage MS feature dereplication strategy.</title>
        <authorList>
            <person name="Zhang R."/>
        </authorList>
    </citation>
    <scope>NUCLEOTIDE SEQUENCE [LARGE SCALE GENOMIC DNA]</scope>
    <source>
        <strain evidence="2 3">18930</strain>
    </source>
</reference>
<sequence>MSESTNEDLKKKFREALEKKNHKSTLSTEHKDSGSKINNAHGPADHQKMFRRKSV</sequence>
<dbReference type="EMBL" id="CP147846">
    <property type="protein sequence ID" value="WXG71150.1"/>
    <property type="molecule type" value="Genomic_DNA"/>
</dbReference>
<keyword evidence="3" id="KW-1185">Reference proteome</keyword>
<dbReference type="RefSeq" id="WP_197480833.1">
    <property type="nucleotide sequence ID" value="NZ_CP147846.1"/>
</dbReference>
<organism evidence="2 3">
    <name type="scientific">Rhodococcus sovatensis</name>
    <dbReference type="NCBI Taxonomy" id="1805840"/>
    <lineage>
        <taxon>Bacteria</taxon>
        <taxon>Bacillati</taxon>
        <taxon>Actinomycetota</taxon>
        <taxon>Actinomycetes</taxon>
        <taxon>Mycobacteriales</taxon>
        <taxon>Nocardiaceae</taxon>
        <taxon>Rhodococcus</taxon>
    </lineage>
</organism>
<feature type="compositionally biased region" description="Basic and acidic residues" evidence="1">
    <location>
        <begin position="7"/>
        <end position="19"/>
    </location>
</feature>
<evidence type="ECO:0000313" key="2">
    <source>
        <dbReference type="EMBL" id="WXG71150.1"/>
    </source>
</evidence>
<evidence type="ECO:0000313" key="3">
    <source>
        <dbReference type="Proteomes" id="UP001432000"/>
    </source>
</evidence>
<dbReference type="Proteomes" id="UP001432000">
    <property type="component" value="Chromosome"/>
</dbReference>
<accession>A0ABZ2PSA2</accession>
<name>A0ABZ2PSA2_9NOCA</name>
<feature type="region of interest" description="Disordered" evidence="1">
    <location>
        <begin position="1"/>
        <end position="55"/>
    </location>
</feature>
<dbReference type="InterPro" id="IPR035172">
    <property type="entry name" value="DUF5302"/>
</dbReference>
<gene>
    <name evidence="2" type="ORF">WDS16_12045</name>
</gene>
<evidence type="ECO:0000256" key="1">
    <source>
        <dbReference type="SAM" id="MobiDB-lite"/>
    </source>
</evidence>
<proteinExistence type="predicted"/>
<protein>
    <submittedName>
        <fullName evidence="2">DUF5302 domain-containing protein</fullName>
    </submittedName>
</protein>